<keyword evidence="4 6" id="KW-0472">Membrane</keyword>
<name>A0A4U1BBX0_9GAMM</name>
<dbReference type="NCBIfam" id="NF006507">
    <property type="entry name" value="PRK08943.1"/>
    <property type="match status" value="1"/>
</dbReference>
<keyword evidence="5 6" id="KW-0012">Acyltransferase</keyword>
<comment type="pathway">
    <text evidence="6">Bacterial outer membrane biogenesis; lipopolysaccharide biosynthesis.</text>
</comment>
<comment type="catalytic activity">
    <reaction evidence="6">
        <text>an alpha-Kdo-(2-&gt;4)-alpha-Kdo-(2-&gt;6)-(acyl)-lipid IVA + a fatty acyl-[ACP] = an alpha-Kdo-(2-&gt;4)-alpha-Kdo-(2-&gt;6)-lipid A + holo-[ACP]</text>
        <dbReference type="Rhea" id="RHEA:69400"/>
        <dbReference type="Rhea" id="RHEA-COMP:9685"/>
        <dbReference type="Rhea" id="RHEA-COMP:14125"/>
        <dbReference type="ChEBI" id="CHEBI:64479"/>
        <dbReference type="ChEBI" id="CHEBI:138651"/>
        <dbReference type="ChEBI" id="CHEBI:176430"/>
        <dbReference type="ChEBI" id="CHEBI:176431"/>
        <dbReference type="EC" id="2.3.1.243"/>
    </reaction>
</comment>
<evidence type="ECO:0000256" key="3">
    <source>
        <dbReference type="ARBA" id="ARBA00022679"/>
    </source>
</evidence>
<dbReference type="OrthoDB" id="9803456at2"/>
<keyword evidence="6" id="KW-0448">Lipopolysaccharide biosynthesis</keyword>
<dbReference type="UniPathway" id="UPA00030"/>
<dbReference type="GO" id="GO:0009103">
    <property type="term" value="P:lipopolysaccharide biosynthetic process"/>
    <property type="evidence" value="ECO:0007669"/>
    <property type="project" value="UniProtKB-UniRule"/>
</dbReference>
<comment type="subcellular location">
    <subcellularLocation>
        <location evidence="6">Cell inner membrane</location>
        <topology evidence="6">Single-pass membrane protein</topology>
    </subcellularLocation>
</comment>
<organism evidence="7 8">
    <name type="scientific">Ferrimonas sediminicola</name>
    <dbReference type="NCBI Taxonomy" id="2569538"/>
    <lineage>
        <taxon>Bacteria</taxon>
        <taxon>Pseudomonadati</taxon>
        <taxon>Pseudomonadota</taxon>
        <taxon>Gammaproteobacteria</taxon>
        <taxon>Alteromonadales</taxon>
        <taxon>Ferrimonadaceae</taxon>
        <taxon>Ferrimonas</taxon>
    </lineage>
</organism>
<feature type="short sequence motif" description="HXXXXD motif" evidence="6">
    <location>
        <begin position="141"/>
        <end position="146"/>
    </location>
</feature>
<keyword evidence="3 6" id="KW-0808">Transferase</keyword>
<evidence type="ECO:0000313" key="8">
    <source>
        <dbReference type="Proteomes" id="UP000305674"/>
    </source>
</evidence>
<keyword evidence="1 6" id="KW-1003">Cell membrane</keyword>
<dbReference type="Pfam" id="PF03279">
    <property type="entry name" value="Lip_A_acyltrans"/>
    <property type="match status" value="1"/>
</dbReference>
<dbReference type="GO" id="GO:0016747">
    <property type="term" value="F:acyltransferase activity, transferring groups other than amino-acyl groups"/>
    <property type="evidence" value="ECO:0007669"/>
    <property type="project" value="InterPro"/>
</dbReference>
<dbReference type="HAMAP" id="MF_01944">
    <property type="entry name" value="Lipid_A_LpxM"/>
    <property type="match status" value="1"/>
</dbReference>
<evidence type="ECO:0000256" key="6">
    <source>
        <dbReference type="HAMAP-Rule" id="MF_01944"/>
    </source>
</evidence>
<dbReference type="InterPro" id="IPR011921">
    <property type="entry name" value="Lipid_A_MsbB"/>
</dbReference>
<accession>A0A4U1BBX0</accession>
<reference evidence="7 8" key="1">
    <citation type="submission" date="2019-04" db="EMBL/GenBank/DDBJ databases">
        <authorList>
            <person name="Hwang J.C."/>
        </authorList>
    </citation>
    <scope>NUCLEOTIDE SEQUENCE [LARGE SCALE GENOMIC DNA]</scope>
    <source>
        <strain evidence="7 8">IMCC35001</strain>
    </source>
</reference>
<dbReference type="Proteomes" id="UP000305674">
    <property type="component" value="Unassembled WGS sequence"/>
</dbReference>
<dbReference type="InterPro" id="IPR004960">
    <property type="entry name" value="LipA_acyltrans"/>
</dbReference>
<comment type="similarity">
    <text evidence="6">Belongs to the LpxL/LpxM/LpxP family. LpxM subfamily.</text>
</comment>
<evidence type="ECO:0000256" key="4">
    <source>
        <dbReference type="ARBA" id="ARBA00023136"/>
    </source>
</evidence>
<dbReference type="UniPathway" id="UPA00360">
    <property type="reaction ID" value="UER00486"/>
</dbReference>
<dbReference type="NCBIfam" id="TIGR02208">
    <property type="entry name" value="lipid_A_msbB"/>
    <property type="match status" value="1"/>
</dbReference>
<dbReference type="CDD" id="cd07984">
    <property type="entry name" value="LPLAT_LABLAT-like"/>
    <property type="match status" value="1"/>
</dbReference>
<feature type="transmembrane region" description="Helical" evidence="6">
    <location>
        <begin position="26"/>
        <end position="45"/>
    </location>
</feature>
<evidence type="ECO:0000256" key="2">
    <source>
        <dbReference type="ARBA" id="ARBA00022519"/>
    </source>
</evidence>
<dbReference type="PIRSF" id="PIRSF026649">
    <property type="entry name" value="MsbB"/>
    <property type="match status" value="1"/>
</dbReference>
<dbReference type="GO" id="GO:0005886">
    <property type="term" value="C:plasma membrane"/>
    <property type="evidence" value="ECO:0007669"/>
    <property type="project" value="UniProtKB-SubCell"/>
</dbReference>
<dbReference type="PANTHER" id="PTHR30606:SF4">
    <property type="entry name" value="LIPID A BIOSYNTHESIS MYRISTOYLTRANSFERASE"/>
    <property type="match status" value="1"/>
</dbReference>
<comment type="pathway">
    <text evidence="6">Glycolipid biosynthesis; KDO(2)-lipid A biosynthesis; KDO(2)-lipid A from CMP-3-deoxy-D-manno-octulosonate and lipid IV(A): step 4/4.</text>
</comment>
<dbReference type="AlphaFoldDB" id="A0A4U1BBX0"/>
<gene>
    <name evidence="7" type="primary">msbB</name>
    <name evidence="6" type="synonym">lpxM</name>
    <name evidence="7" type="ORF">FCL40_12315</name>
</gene>
<comment type="caution">
    <text evidence="7">The sequence shown here is derived from an EMBL/GenBank/DDBJ whole genome shotgun (WGS) entry which is preliminary data.</text>
</comment>
<dbReference type="GO" id="GO:0036104">
    <property type="term" value="P:Kdo2-lipid A biosynthetic process"/>
    <property type="evidence" value="ECO:0007669"/>
    <property type="project" value="UniProtKB-UniRule"/>
</dbReference>
<dbReference type="GO" id="GO:0009276">
    <property type="term" value="C:Gram-negative-bacterium-type cell wall"/>
    <property type="evidence" value="ECO:0007669"/>
    <property type="project" value="InterPro"/>
</dbReference>
<evidence type="ECO:0000313" key="7">
    <source>
        <dbReference type="EMBL" id="TKB48488.1"/>
    </source>
</evidence>
<keyword evidence="6" id="KW-1133">Transmembrane helix</keyword>
<evidence type="ECO:0000256" key="1">
    <source>
        <dbReference type="ARBA" id="ARBA00022475"/>
    </source>
</evidence>
<comment type="function">
    <text evidence="6">Catalyzes the transfer of an acyl chain from an acyl-[acyl-carrier-protein] (ACP) to a Kdo(2)-(acyl)-lipid IV(A) to form a Kdo(2)-lipid A.</text>
</comment>
<keyword evidence="8" id="KW-1185">Reference proteome</keyword>
<evidence type="ECO:0000256" key="5">
    <source>
        <dbReference type="ARBA" id="ARBA00023315"/>
    </source>
</evidence>
<keyword evidence="2 6" id="KW-0997">Cell inner membrane</keyword>
<dbReference type="EC" id="2.3.1.243" evidence="6"/>
<keyword evidence="6" id="KW-0812">Transmembrane</keyword>
<protein>
    <recommendedName>
        <fullName evidence="6">Lipid A biosynthesis acyltransferase</fullName>
        <ecNumber evidence="6">2.3.1.243</ecNumber>
    </recommendedName>
    <alternativeName>
        <fullName evidence="6">Kdo(2)-lauroyl-lipid IV(A) acyltransferase</fullName>
    </alternativeName>
</protein>
<dbReference type="RefSeq" id="WP_136853599.1">
    <property type="nucleotide sequence ID" value="NZ_SWCI01000007.1"/>
</dbReference>
<proteinExistence type="inferred from homology"/>
<dbReference type="EMBL" id="SWCI01000007">
    <property type="protein sequence ID" value="TKB48488.1"/>
    <property type="molecule type" value="Genomic_DNA"/>
</dbReference>
<dbReference type="PANTHER" id="PTHR30606">
    <property type="entry name" value="LIPID A BIOSYNTHESIS LAUROYL ACYLTRANSFERASE"/>
    <property type="match status" value="1"/>
</dbReference>
<sequence length="317" mass="36099">MTARINPPSPEHRPSFRLALLHPKYLGVWLSMPLFILLAFLPFRWRDAVAVRLGRVVGRRARRSRRRAEINLRLCFPQWSEQRRQRLVDEMFELAAISLLSGTTLLVRSRRWLERHIKLVGEEHLKPYLGGDKPLIFVVPHTWFVDFPGLLLASRGYPMTTMVNPQKNEATDYLMQKARSRFGGKIFGRGAGIHSLLGAIKEGFCAYYLPDQDHGQARSEYVPLFASHKATLPCMGKMLNATGGVIFPMAATYDRSRGQFRGVIRPAITEVAADRAADARRLNQEIEALIGDDPAQYMWILKFFKSQPPGTPDPYAR</sequence>